<sequence length="81" mass="9010">MYLRSRAPHRSASRVLLVVSSLFIITMPDMMSPMAGNIMFSDWQGMIWNVPLLGVVIGGALWALFAGVLGWLIASIYNRQL</sequence>
<dbReference type="OrthoDB" id="7605427at2"/>
<evidence type="ECO:0000313" key="2">
    <source>
        <dbReference type="Proteomes" id="UP000063991"/>
    </source>
</evidence>
<dbReference type="InterPro" id="IPR044020">
    <property type="entry name" value="DUF5676"/>
</dbReference>
<name>A0A126PVB6_ALTMA</name>
<dbReference type="AlphaFoldDB" id="A0A126PVB6"/>
<dbReference type="RefSeq" id="WP_012516913.1">
    <property type="nucleotide sequence ID" value="NZ_CP014323.1"/>
</dbReference>
<dbReference type="Pfam" id="PF18926">
    <property type="entry name" value="DUF5676"/>
    <property type="match status" value="1"/>
</dbReference>
<protein>
    <submittedName>
        <fullName evidence="1">Uncharacterized protein</fullName>
    </submittedName>
</protein>
<proteinExistence type="predicted"/>
<gene>
    <name evidence="1" type="ORF">AVL55_01420</name>
</gene>
<dbReference type="Proteomes" id="UP000063991">
    <property type="component" value="Chromosome"/>
</dbReference>
<organism evidence="1 2">
    <name type="scientific">Alteromonas macleodii</name>
    <name type="common">Pseudoalteromonas macleodii</name>
    <dbReference type="NCBI Taxonomy" id="28108"/>
    <lineage>
        <taxon>Bacteria</taxon>
        <taxon>Pseudomonadati</taxon>
        <taxon>Pseudomonadota</taxon>
        <taxon>Gammaproteobacteria</taxon>
        <taxon>Alteromonadales</taxon>
        <taxon>Alteromonadaceae</taxon>
        <taxon>Alteromonas/Salinimonas group</taxon>
        <taxon>Alteromonas</taxon>
    </lineage>
</organism>
<dbReference type="GeneID" id="77345150"/>
<dbReference type="EMBL" id="CP014323">
    <property type="protein sequence ID" value="AMJ96947.1"/>
    <property type="molecule type" value="Genomic_DNA"/>
</dbReference>
<evidence type="ECO:0000313" key="1">
    <source>
        <dbReference type="EMBL" id="AMJ96947.1"/>
    </source>
</evidence>
<reference evidence="1 2" key="1">
    <citation type="submission" date="2015-12" db="EMBL/GenBank/DDBJ databases">
        <authorList>
            <person name="Shamseldin A."/>
            <person name="Moawad H."/>
            <person name="Abd El-Rahim W.M."/>
            <person name="Sadowsky M.J."/>
        </authorList>
    </citation>
    <scope>NUCLEOTIDE SEQUENCE [LARGE SCALE GENOMIC DNA]</scope>
    <source>
        <strain evidence="1 2">D7</strain>
    </source>
</reference>
<accession>A0A126PVB6</accession>